<comment type="caution">
    <text evidence="7">The sequence shown here is derived from an EMBL/GenBank/DDBJ whole genome shotgun (WGS) entry which is preliminary data.</text>
</comment>
<evidence type="ECO:0000313" key="7">
    <source>
        <dbReference type="EMBL" id="MBB3771371.1"/>
    </source>
</evidence>
<keyword evidence="8" id="KW-1185">Reference proteome</keyword>
<feature type="transmembrane region" description="Helical" evidence="6">
    <location>
        <begin position="245"/>
        <end position="265"/>
    </location>
</feature>
<feature type="transmembrane region" description="Helical" evidence="6">
    <location>
        <begin position="133"/>
        <end position="154"/>
    </location>
</feature>
<keyword evidence="4 6" id="KW-1133">Transmembrane helix</keyword>
<evidence type="ECO:0000256" key="6">
    <source>
        <dbReference type="SAM" id="Phobius"/>
    </source>
</evidence>
<evidence type="ECO:0000313" key="8">
    <source>
        <dbReference type="Proteomes" id="UP000533469"/>
    </source>
</evidence>
<feature type="transmembrane region" description="Helical" evidence="6">
    <location>
        <begin position="174"/>
        <end position="198"/>
    </location>
</feature>
<reference evidence="7 8" key="1">
    <citation type="submission" date="2020-08" db="EMBL/GenBank/DDBJ databases">
        <title>Genomic Encyclopedia of Type Strains, Phase IV (KMG-IV): sequencing the most valuable type-strain genomes for metagenomic binning, comparative biology and taxonomic classification.</title>
        <authorList>
            <person name="Goeker M."/>
        </authorList>
    </citation>
    <scope>NUCLEOTIDE SEQUENCE [LARGE SCALE GENOMIC DNA]</scope>
    <source>
        <strain evidence="7 8">DSM 5895</strain>
    </source>
</reference>
<comment type="subcellular location">
    <subcellularLocation>
        <location evidence="1">Cell membrane</location>
        <topology evidence="1">Multi-pass membrane protein</topology>
    </subcellularLocation>
</comment>
<evidence type="ECO:0000256" key="1">
    <source>
        <dbReference type="ARBA" id="ARBA00004651"/>
    </source>
</evidence>
<dbReference type="GO" id="GO:0044341">
    <property type="term" value="P:sodium-dependent phosphate transport"/>
    <property type="evidence" value="ECO:0007669"/>
    <property type="project" value="InterPro"/>
</dbReference>
<proteinExistence type="predicted"/>
<dbReference type="PANTHER" id="PTHR10010:SF46">
    <property type="entry name" value="SODIUM-DEPENDENT PHOSPHATE TRANSPORT PROTEIN 2B"/>
    <property type="match status" value="1"/>
</dbReference>
<dbReference type="RefSeq" id="WP_183189534.1">
    <property type="nucleotide sequence ID" value="NZ_JACICD010000003.1"/>
</dbReference>
<dbReference type="Pfam" id="PF02690">
    <property type="entry name" value="Na_Pi_cotrans"/>
    <property type="match status" value="1"/>
</dbReference>
<name>A0A839Z856_9HYPH</name>
<accession>A0A839Z856</accession>
<evidence type="ECO:0000256" key="2">
    <source>
        <dbReference type="ARBA" id="ARBA00022475"/>
    </source>
</evidence>
<protein>
    <submittedName>
        <fullName evidence="7">Phosphate:Na+ symporter</fullName>
    </submittedName>
</protein>
<feature type="transmembrane region" description="Helical" evidence="6">
    <location>
        <begin position="94"/>
        <end position="121"/>
    </location>
</feature>
<evidence type="ECO:0000256" key="5">
    <source>
        <dbReference type="ARBA" id="ARBA00023136"/>
    </source>
</evidence>
<dbReference type="PANTHER" id="PTHR10010">
    <property type="entry name" value="SOLUTE CARRIER FAMILY 34 SODIUM PHOSPHATE , MEMBER 2-RELATED"/>
    <property type="match status" value="1"/>
</dbReference>
<dbReference type="Proteomes" id="UP000533469">
    <property type="component" value="Unassembled WGS sequence"/>
</dbReference>
<dbReference type="GO" id="GO:0005886">
    <property type="term" value="C:plasma membrane"/>
    <property type="evidence" value="ECO:0007669"/>
    <property type="project" value="UniProtKB-SubCell"/>
</dbReference>
<dbReference type="AlphaFoldDB" id="A0A839Z856"/>
<feature type="transmembrane region" description="Helical" evidence="6">
    <location>
        <begin position="285"/>
        <end position="303"/>
    </location>
</feature>
<organism evidence="7 8">
    <name type="scientific">Ancylobacter tetraedralis</name>
    <dbReference type="NCBI Taxonomy" id="217068"/>
    <lineage>
        <taxon>Bacteria</taxon>
        <taxon>Pseudomonadati</taxon>
        <taxon>Pseudomonadota</taxon>
        <taxon>Alphaproteobacteria</taxon>
        <taxon>Hyphomicrobiales</taxon>
        <taxon>Xanthobacteraceae</taxon>
        <taxon>Ancylobacter</taxon>
    </lineage>
</organism>
<gene>
    <name evidence="7" type="ORF">FHS55_001970</name>
</gene>
<keyword evidence="5 6" id="KW-0472">Membrane</keyword>
<sequence>MSTIASLLCGLGLFFIGVRMLSANLVPLVGRRARAVFARALHGTLGCAASGVVAGIVTQSSTAVSWIIVSFVRGGVLPPGPALLAPTWSNVGTALLPLIVAVNTATPAGIVIGLVGFATYFRLVRGDRMRNALDAALGGALLLFGMYLVSSAVGPLREQAMHEIWWQSAVNNPGLLALVGAGFAFAAQSSSVAAALAVASISGGLLTLGAAFPLIAGANLASAINNALMIPGETAAGRTVFALQVVQKGAGGLLLAALSVIAALYPDPMTHLLTTDGLGSPGAQIALVFLLAQVGGALVTSWLERPCRRLLHRLMPASPAETLAEPAFLLREALGDPATALELSLREVARLTTRLPQMLDRVREDGPTRGPAPAALRLAGATLAATVKTYLASLLDANPTRPQVAVALLLDEAATTAGALHEALAEFAQEAGQAREVPTAPRLIEALHAILCAVADHAEALGAEDPALVLALLGHRDQLMEGLRLRLSSQEDIAPAAQNALFRMTVLFERIVWQARGLVNDFTQVHRAVEAS</sequence>
<dbReference type="GO" id="GO:0005436">
    <property type="term" value="F:sodium:phosphate symporter activity"/>
    <property type="evidence" value="ECO:0007669"/>
    <property type="project" value="InterPro"/>
</dbReference>
<dbReference type="InterPro" id="IPR003841">
    <property type="entry name" value="Na/Pi_transpt"/>
</dbReference>
<keyword evidence="3 6" id="KW-0812">Transmembrane</keyword>
<evidence type="ECO:0000256" key="3">
    <source>
        <dbReference type="ARBA" id="ARBA00022692"/>
    </source>
</evidence>
<keyword evidence="2" id="KW-1003">Cell membrane</keyword>
<dbReference type="EMBL" id="JACICD010000003">
    <property type="protein sequence ID" value="MBB3771371.1"/>
    <property type="molecule type" value="Genomic_DNA"/>
</dbReference>
<evidence type="ECO:0000256" key="4">
    <source>
        <dbReference type="ARBA" id="ARBA00022989"/>
    </source>
</evidence>